<accession>A0A1Y1V3J7</accession>
<comment type="similarity">
    <text evidence="1">Belongs to the peptidase C14B family.</text>
</comment>
<reference evidence="3 4" key="2">
    <citation type="submission" date="2016-08" db="EMBL/GenBank/DDBJ databases">
        <title>Pervasive Adenine N6-methylation of Active Genes in Fungi.</title>
        <authorList>
            <consortium name="DOE Joint Genome Institute"/>
            <person name="Mondo S.J."/>
            <person name="Dannebaum R.O."/>
            <person name="Kuo R.C."/>
            <person name="Labutti K."/>
            <person name="Haridas S."/>
            <person name="Kuo A."/>
            <person name="Salamov A."/>
            <person name="Ahrendt S.R."/>
            <person name="Lipzen A."/>
            <person name="Sullivan W."/>
            <person name="Andreopoulos W.B."/>
            <person name="Clum A."/>
            <person name="Lindquist E."/>
            <person name="Daum C."/>
            <person name="Ramamoorthy G.K."/>
            <person name="Gryganskyi A."/>
            <person name="Culley D."/>
            <person name="Magnuson J.K."/>
            <person name="James T.Y."/>
            <person name="O'Malley M.A."/>
            <person name="Stajich J.E."/>
            <person name="Spatafora J.W."/>
            <person name="Visel A."/>
            <person name="Grigoriev I.V."/>
        </authorList>
    </citation>
    <scope>NUCLEOTIDE SEQUENCE [LARGE SCALE GENOMIC DNA]</scope>
    <source>
        <strain evidence="4">finn</strain>
    </source>
</reference>
<dbReference type="EMBL" id="MCFH01000035">
    <property type="protein sequence ID" value="ORX46395.1"/>
    <property type="molecule type" value="Genomic_DNA"/>
</dbReference>
<gene>
    <name evidence="3" type="ORF">BCR36DRAFT_585213</name>
</gene>
<reference evidence="3 4" key="1">
    <citation type="submission" date="2016-08" db="EMBL/GenBank/DDBJ databases">
        <title>Genomes of anaerobic fungi encode conserved fungal cellulosomes for biomass hydrolysis.</title>
        <authorList>
            <consortium name="DOE Joint Genome Institute"/>
            <person name="Haitjema C.H."/>
            <person name="Gilmore S.P."/>
            <person name="Henske J.K."/>
            <person name="Solomon K.V."/>
            <person name="De Groot R."/>
            <person name="Kuo A."/>
            <person name="Mondo S.J."/>
            <person name="Salamov A.A."/>
            <person name="Labutti K."/>
            <person name="Zhao Z."/>
            <person name="Chiniquy J."/>
            <person name="Barry K."/>
            <person name="Brewer H.M."/>
            <person name="Purvine S.O."/>
            <person name="Wright A.T."/>
            <person name="Boxma B."/>
            <person name="Van Alen T."/>
            <person name="Hackstein J.H."/>
            <person name="Baker S.E."/>
            <person name="Grigoriev I.V."/>
            <person name="O'Malley M.A."/>
        </authorList>
    </citation>
    <scope>NUCLEOTIDE SEQUENCE [LARGE SCALE GENOMIC DNA]</scope>
    <source>
        <strain evidence="4">finn</strain>
    </source>
</reference>
<dbReference type="PANTHER" id="PTHR48104:SF30">
    <property type="entry name" value="METACASPASE-1"/>
    <property type="match status" value="1"/>
</dbReference>
<feature type="domain" description="Peptidase C14 caspase" evidence="2">
    <location>
        <begin position="84"/>
        <end position="370"/>
    </location>
</feature>
<proteinExistence type="inferred from homology"/>
<evidence type="ECO:0000313" key="3">
    <source>
        <dbReference type="EMBL" id="ORX46395.1"/>
    </source>
</evidence>
<dbReference type="PANTHER" id="PTHR48104">
    <property type="entry name" value="METACASPASE-4"/>
    <property type="match status" value="1"/>
</dbReference>
<dbReference type="Proteomes" id="UP000193719">
    <property type="component" value="Unassembled WGS sequence"/>
</dbReference>
<dbReference type="Gene3D" id="3.40.50.12660">
    <property type="match status" value="1"/>
</dbReference>
<dbReference type="GO" id="GO:0006508">
    <property type="term" value="P:proteolysis"/>
    <property type="evidence" value="ECO:0007669"/>
    <property type="project" value="InterPro"/>
</dbReference>
<evidence type="ECO:0000256" key="1">
    <source>
        <dbReference type="ARBA" id="ARBA00009005"/>
    </source>
</evidence>
<protein>
    <recommendedName>
        <fullName evidence="2">Peptidase C14 caspase domain-containing protein</fullName>
    </recommendedName>
</protein>
<organism evidence="3 4">
    <name type="scientific">Piromyces finnis</name>
    <dbReference type="NCBI Taxonomy" id="1754191"/>
    <lineage>
        <taxon>Eukaryota</taxon>
        <taxon>Fungi</taxon>
        <taxon>Fungi incertae sedis</taxon>
        <taxon>Chytridiomycota</taxon>
        <taxon>Chytridiomycota incertae sedis</taxon>
        <taxon>Neocallimastigomycetes</taxon>
        <taxon>Neocallimastigales</taxon>
        <taxon>Neocallimastigaceae</taxon>
        <taxon>Piromyces</taxon>
    </lineage>
</organism>
<name>A0A1Y1V3J7_9FUNG</name>
<dbReference type="OrthoDB" id="3223806at2759"/>
<dbReference type="InterPro" id="IPR011600">
    <property type="entry name" value="Pept_C14_caspase"/>
</dbReference>
<comment type="caution">
    <text evidence="3">The sequence shown here is derived from an EMBL/GenBank/DDBJ whole genome shotgun (WGS) entry which is preliminary data.</text>
</comment>
<evidence type="ECO:0000313" key="4">
    <source>
        <dbReference type="Proteomes" id="UP000193719"/>
    </source>
</evidence>
<dbReference type="InterPro" id="IPR050452">
    <property type="entry name" value="Metacaspase"/>
</dbReference>
<dbReference type="GO" id="GO:0005737">
    <property type="term" value="C:cytoplasm"/>
    <property type="evidence" value="ECO:0007669"/>
    <property type="project" value="TreeGrafter"/>
</dbReference>
<keyword evidence="4" id="KW-1185">Reference proteome</keyword>
<dbReference type="Pfam" id="PF00656">
    <property type="entry name" value="Peptidase_C14"/>
    <property type="match status" value="1"/>
</dbReference>
<evidence type="ECO:0000259" key="2">
    <source>
        <dbReference type="Pfam" id="PF00656"/>
    </source>
</evidence>
<dbReference type="AlphaFoldDB" id="A0A1Y1V3J7"/>
<dbReference type="GO" id="GO:0004197">
    <property type="term" value="F:cysteine-type endopeptidase activity"/>
    <property type="evidence" value="ECO:0007669"/>
    <property type="project" value="InterPro"/>
</dbReference>
<sequence length="381" mass="42650">MSTITTEAPYKEVIKTTTKIVNGQVIKETKRYKIKVNTDNSTSKLTNHIHNQIKSQEVWNNDVEKFYNEREGDKFTRSDCSGNKKALYIGINYIGGKSPLNGCINDVKNISQLVAKKFGITQAIILTDDQSDERKKPTYQNIINGMKWLTKDAKAGDSLFFHYSGHGGTAKDKDNDEVDGFDETILPCDYLTNGQILDDDIYENLVAPLPRGCRLTAIFDSCHSGTVMDLPYTYQCQGKVEVIENDVRKEIFKKTSNVIDSINSGNKDRIADSLKSIFDGSLRKAASNGVDPEVLKQRQNLADVIQFSGCRDNQTSADAKIGNVATGAMSLAIITLLNEEKEYTYTEMLANIKQIMAEKKFTQIPQLSTSRPLNMNEKFSM</sequence>